<dbReference type="SUPFAM" id="SSF102114">
    <property type="entry name" value="Radical SAM enzymes"/>
    <property type="match status" value="1"/>
</dbReference>
<organism evidence="2">
    <name type="scientific">marine sediment metagenome</name>
    <dbReference type="NCBI Taxonomy" id="412755"/>
    <lineage>
        <taxon>unclassified sequences</taxon>
        <taxon>metagenomes</taxon>
        <taxon>ecological metagenomes</taxon>
    </lineage>
</organism>
<name>X1ADP0_9ZZZZ</name>
<gene>
    <name evidence="2" type="ORF">S01H4_27916</name>
</gene>
<dbReference type="GO" id="GO:0016616">
    <property type="term" value="F:oxidoreductase activity, acting on the CH-OH group of donors, NAD or NADP as acceptor"/>
    <property type="evidence" value="ECO:0007669"/>
    <property type="project" value="InterPro"/>
</dbReference>
<protein>
    <recommendedName>
        <fullName evidence="1">UDP-glucose/GDP-mannose dehydrogenase N-terminal domain-containing protein</fullName>
    </recommendedName>
</protein>
<dbReference type="AlphaFoldDB" id="X1ADP0"/>
<evidence type="ECO:0000259" key="1">
    <source>
        <dbReference type="Pfam" id="PF03721"/>
    </source>
</evidence>
<dbReference type="Gene3D" id="3.40.50.720">
    <property type="entry name" value="NAD(P)-binding Rossmann-like Domain"/>
    <property type="match status" value="1"/>
</dbReference>
<dbReference type="GO" id="GO:0051287">
    <property type="term" value="F:NAD binding"/>
    <property type="evidence" value="ECO:0007669"/>
    <property type="project" value="InterPro"/>
</dbReference>
<dbReference type="InterPro" id="IPR036291">
    <property type="entry name" value="NAD(P)-bd_dom_sf"/>
</dbReference>
<feature type="non-terminal residue" evidence="2">
    <location>
        <position position="214"/>
    </location>
</feature>
<dbReference type="InterPro" id="IPR001732">
    <property type="entry name" value="UDP-Glc/GDP-Man_DH_N"/>
</dbReference>
<dbReference type="EMBL" id="BART01013748">
    <property type="protein sequence ID" value="GAG80655.1"/>
    <property type="molecule type" value="Genomic_DNA"/>
</dbReference>
<dbReference type="Pfam" id="PF03721">
    <property type="entry name" value="UDPG_MGDP_dh_N"/>
    <property type="match status" value="1"/>
</dbReference>
<feature type="non-terminal residue" evidence="2">
    <location>
        <position position="1"/>
    </location>
</feature>
<sequence length="214" mass="23247">DEGVREETRKGNYLVNEPQLQEVMEKAKPLFEVVDSVEEAGSRSEITFVVVPTLSLEGGEFSNECVIDVVEKMGHVIKNKKQFHIVVVTSTVVPGSCDKVFKPILEEKSGKVCGLDFGLVYNPEFIALGSVIKDFLNPDMVLIGVEAVCIAGGGEPLCNSAIGRFIQELSRNGLKAGVVTNGYFIDRVVDSLLDLVWVGVSIDAGSKKVFRLTP</sequence>
<dbReference type="PANTHER" id="PTHR43750:SF3">
    <property type="entry name" value="UDP-GLUCOSE 6-DEHYDROGENASE TUAD"/>
    <property type="match status" value="1"/>
</dbReference>
<feature type="domain" description="UDP-glucose/GDP-mannose dehydrogenase N-terminal" evidence="1">
    <location>
        <begin position="7"/>
        <end position="149"/>
    </location>
</feature>
<comment type="caution">
    <text evidence="2">The sequence shown here is derived from an EMBL/GenBank/DDBJ whole genome shotgun (WGS) entry which is preliminary data.</text>
</comment>
<dbReference type="InterPro" id="IPR058240">
    <property type="entry name" value="rSAM_sf"/>
</dbReference>
<accession>X1ADP0</accession>
<proteinExistence type="predicted"/>
<evidence type="ECO:0000313" key="2">
    <source>
        <dbReference type="EMBL" id="GAG80655.1"/>
    </source>
</evidence>
<dbReference type="SUPFAM" id="SSF51735">
    <property type="entry name" value="NAD(P)-binding Rossmann-fold domains"/>
    <property type="match status" value="1"/>
</dbReference>
<dbReference type="PANTHER" id="PTHR43750">
    <property type="entry name" value="UDP-GLUCOSE 6-DEHYDROGENASE TUAD"/>
    <property type="match status" value="1"/>
</dbReference>
<reference evidence="2" key="1">
    <citation type="journal article" date="2014" name="Front. Microbiol.">
        <title>High frequency of phylogenetically diverse reductive dehalogenase-homologous genes in deep subseafloor sedimentary metagenomes.</title>
        <authorList>
            <person name="Kawai M."/>
            <person name="Futagami T."/>
            <person name="Toyoda A."/>
            <person name="Takaki Y."/>
            <person name="Nishi S."/>
            <person name="Hori S."/>
            <person name="Arai W."/>
            <person name="Tsubouchi T."/>
            <person name="Morono Y."/>
            <person name="Uchiyama I."/>
            <person name="Ito T."/>
            <person name="Fujiyama A."/>
            <person name="Inagaki F."/>
            <person name="Takami H."/>
        </authorList>
    </citation>
    <scope>NUCLEOTIDE SEQUENCE</scope>
    <source>
        <strain evidence="2">Expedition CK06-06</strain>
    </source>
</reference>